<organism evidence="2 3">
    <name type="scientific">Paenibacillus thalictri</name>
    <dbReference type="NCBI Taxonomy" id="2527873"/>
    <lineage>
        <taxon>Bacteria</taxon>
        <taxon>Bacillati</taxon>
        <taxon>Bacillota</taxon>
        <taxon>Bacilli</taxon>
        <taxon>Bacillales</taxon>
        <taxon>Paenibacillaceae</taxon>
        <taxon>Paenibacillus</taxon>
    </lineage>
</organism>
<sequence>MAAPAHKHMYYRFEGLLLAIDFFTQRFDTEQLSAASFEFVNEILTLHASALFMKENNRFVMKQKRLYNHIPSYEIGNTEKLKQLVLFRGHTMVSGLEQFLEEDDIRALHIKWLMPLMIGDTLHGFIVSNGNISEEFTEDDMVMANTLMRLINNSLENSLHYAELQMSNAKLDQKNFNLFAINQSTKVLMSEMSLASLHEITTDVFSEVTASQITSFGIVDPLTRKLTITGYRNVLAYTKFFGQFELVTLTYDGGPIVLHTGRDRDRLQRLFVDTGLFRALEAEYVILIVQERIVGMITLSKPVNDERKYDEPTFELIESLANSAFIAISNAMLFEEANRQRKSAETKLKLLQTLNRLVKNVSECGTREELCYFTVRTLQMTFHIRKVLICLRQGDQYVVVNDRGFHVDDSQATGRDEDETASSSIRSLPVIGIDEIGGTLLEGSLLSDYTAEGAALLLPSAFVSLIGSTNCCVIAPLTVANRLVLMEDPYPLGFIIVLETEGGLEEDETLLVDTIAKNISPILYQMSVTRSIQEKYKPDGRMLFLAALQQKINDWHEYRLEFHLYYKPYRSHPFDKTDPAKAELKRLNDGDGGNGADIELFCFDGHLFAFSYEPLMAAGWTELPHQYDMDTVMTYPVQLPFSK</sequence>
<accession>A0A4Q9DZG1</accession>
<dbReference type="Pfam" id="PF13492">
    <property type="entry name" value="GAF_3"/>
    <property type="match status" value="1"/>
</dbReference>
<gene>
    <name evidence="2" type="ORF">EYB31_00495</name>
</gene>
<dbReference type="SUPFAM" id="SSF55781">
    <property type="entry name" value="GAF domain-like"/>
    <property type="match status" value="2"/>
</dbReference>
<comment type="caution">
    <text evidence="2">The sequence shown here is derived from an EMBL/GenBank/DDBJ whole genome shotgun (WGS) entry which is preliminary data.</text>
</comment>
<reference evidence="2 3" key="1">
    <citation type="submission" date="2019-02" db="EMBL/GenBank/DDBJ databases">
        <title>Paenibacillus sp. nov., isolated from surface-sterilized tissue of Thalictrum simplex L.</title>
        <authorList>
            <person name="Tuo L."/>
        </authorList>
    </citation>
    <scope>NUCLEOTIDE SEQUENCE [LARGE SCALE GENOMIC DNA]</scope>
    <source>
        <strain evidence="2 3">N2SHLJ1</strain>
    </source>
</reference>
<protein>
    <recommendedName>
        <fullName evidence="1">GAF domain-containing protein</fullName>
    </recommendedName>
</protein>
<name>A0A4Q9DZG1_9BACL</name>
<dbReference type="EMBL" id="SIRE01000002">
    <property type="protein sequence ID" value="TBL81530.1"/>
    <property type="molecule type" value="Genomic_DNA"/>
</dbReference>
<dbReference type="RefSeq" id="WP_131011315.1">
    <property type="nucleotide sequence ID" value="NZ_SIRE01000002.1"/>
</dbReference>
<evidence type="ECO:0000259" key="1">
    <source>
        <dbReference type="Pfam" id="PF13492"/>
    </source>
</evidence>
<dbReference type="Gene3D" id="3.30.450.40">
    <property type="match status" value="1"/>
</dbReference>
<evidence type="ECO:0000313" key="3">
    <source>
        <dbReference type="Proteomes" id="UP000293142"/>
    </source>
</evidence>
<dbReference type="AlphaFoldDB" id="A0A4Q9DZG1"/>
<dbReference type="Proteomes" id="UP000293142">
    <property type="component" value="Unassembled WGS sequence"/>
</dbReference>
<feature type="domain" description="GAF" evidence="1">
    <location>
        <begin position="30"/>
        <end position="157"/>
    </location>
</feature>
<keyword evidence="3" id="KW-1185">Reference proteome</keyword>
<dbReference type="OrthoDB" id="1736267at2"/>
<dbReference type="InterPro" id="IPR003018">
    <property type="entry name" value="GAF"/>
</dbReference>
<proteinExistence type="predicted"/>
<evidence type="ECO:0000313" key="2">
    <source>
        <dbReference type="EMBL" id="TBL81530.1"/>
    </source>
</evidence>
<dbReference type="InterPro" id="IPR029016">
    <property type="entry name" value="GAF-like_dom_sf"/>
</dbReference>